<gene>
    <name evidence="5" type="ORF">AV656_08745</name>
</gene>
<dbReference type="OrthoDB" id="9765680at2"/>
<proteinExistence type="inferred from homology"/>
<comment type="caution">
    <text evidence="5">The sequence shown here is derived from an EMBL/GenBank/DDBJ whole genome shotgun (WGS) entry which is preliminary data.</text>
</comment>
<evidence type="ECO:0000256" key="2">
    <source>
        <dbReference type="ARBA" id="ARBA00022598"/>
    </source>
</evidence>
<reference evidence="5 6" key="1">
    <citation type="submission" date="2016-01" db="EMBL/GenBank/DDBJ databases">
        <title>Whole genome sequencing of Bhargavaea cecembensis T14.</title>
        <authorList>
            <person name="Hong K.W."/>
        </authorList>
    </citation>
    <scope>NUCLEOTIDE SEQUENCE [LARGE SCALE GENOMIC DNA]</scope>
    <source>
        <strain evidence="5 6">T14</strain>
    </source>
</reference>
<dbReference type="InterPro" id="IPR042099">
    <property type="entry name" value="ANL_N_sf"/>
</dbReference>
<evidence type="ECO:0000313" key="5">
    <source>
        <dbReference type="EMBL" id="KZE38976.1"/>
    </source>
</evidence>
<dbReference type="PANTHER" id="PTHR43201">
    <property type="entry name" value="ACYL-COA SYNTHETASE"/>
    <property type="match status" value="1"/>
</dbReference>
<dbReference type="PANTHER" id="PTHR43201:SF5">
    <property type="entry name" value="MEDIUM-CHAIN ACYL-COA LIGASE ACSF2, MITOCHONDRIAL"/>
    <property type="match status" value="1"/>
</dbReference>
<dbReference type="SUPFAM" id="SSF56801">
    <property type="entry name" value="Acetyl-CoA synthetase-like"/>
    <property type="match status" value="1"/>
</dbReference>
<dbReference type="PRINTS" id="PR00154">
    <property type="entry name" value="AMPBINDING"/>
</dbReference>
<feature type="domain" description="AMP-binding enzyme C-terminal" evidence="4">
    <location>
        <begin position="433"/>
        <end position="508"/>
    </location>
</feature>
<dbReference type="GO" id="GO:0031956">
    <property type="term" value="F:medium-chain fatty acid-CoA ligase activity"/>
    <property type="evidence" value="ECO:0007669"/>
    <property type="project" value="TreeGrafter"/>
</dbReference>
<dbReference type="EMBL" id="LQNT01000009">
    <property type="protein sequence ID" value="KZE38976.1"/>
    <property type="molecule type" value="Genomic_DNA"/>
</dbReference>
<dbReference type="InterPro" id="IPR045851">
    <property type="entry name" value="AMP-bd_C_sf"/>
</dbReference>
<dbReference type="Proteomes" id="UP000076490">
    <property type="component" value="Unassembled WGS sequence"/>
</dbReference>
<keyword evidence="2 5" id="KW-0436">Ligase</keyword>
<dbReference type="FunFam" id="3.30.300.30:FF:000008">
    <property type="entry name" value="2,3-dihydroxybenzoate-AMP ligase"/>
    <property type="match status" value="1"/>
</dbReference>
<dbReference type="PROSITE" id="PS00455">
    <property type="entry name" value="AMP_BINDING"/>
    <property type="match status" value="1"/>
</dbReference>
<dbReference type="Pfam" id="PF13193">
    <property type="entry name" value="AMP-binding_C"/>
    <property type="match status" value="1"/>
</dbReference>
<name>A0A163FN83_9BACL</name>
<dbReference type="GO" id="GO:0006631">
    <property type="term" value="P:fatty acid metabolic process"/>
    <property type="evidence" value="ECO:0007669"/>
    <property type="project" value="TreeGrafter"/>
</dbReference>
<dbReference type="InterPro" id="IPR020845">
    <property type="entry name" value="AMP-binding_CS"/>
</dbReference>
<accession>A0A163FN83</accession>
<dbReference type="RefSeq" id="WP_063181043.1">
    <property type="nucleotide sequence ID" value="NZ_LQNT01000009.1"/>
</dbReference>
<feature type="domain" description="AMP-dependent synthetase/ligase" evidence="3">
    <location>
        <begin position="32"/>
        <end position="383"/>
    </location>
</feature>
<comment type="similarity">
    <text evidence="1">Belongs to the ATP-dependent AMP-binding enzyme family.</text>
</comment>
<dbReference type="InterPro" id="IPR025110">
    <property type="entry name" value="AMP-bd_C"/>
</dbReference>
<dbReference type="Gene3D" id="3.30.300.30">
    <property type="match status" value="1"/>
</dbReference>
<evidence type="ECO:0000259" key="4">
    <source>
        <dbReference type="Pfam" id="PF13193"/>
    </source>
</evidence>
<evidence type="ECO:0000259" key="3">
    <source>
        <dbReference type="Pfam" id="PF00501"/>
    </source>
</evidence>
<dbReference type="Gene3D" id="3.40.50.12780">
    <property type="entry name" value="N-terminal domain of ligase-like"/>
    <property type="match status" value="1"/>
</dbReference>
<dbReference type="Pfam" id="PF00501">
    <property type="entry name" value="AMP-binding"/>
    <property type="match status" value="1"/>
</dbReference>
<evidence type="ECO:0000256" key="1">
    <source>
        <dbReference type="ARBA" id="ARBA00006432"/>
    </source>
</evidence>
<evidence type="ECO:0000313" key="6">
    <source>
        <dbReference type="Proteomes" id="UP000076490"/>
    </source>
</evidence>
<organism evidence="5 6">
    <name type="scientific">Bhargavaea cecembensis</name>
    <dbReference type="NCBI Taxonomy" id="394098"/>
    <lineage>
        <taxon>Bacteria</taxon>
        <taxon>Bacillati</taxon>
        <taxon>Bacillota</taxon>
        <taxon>Bacilli</taxon>
        <taxon>Bacillales</taxon>
        <taxon>Caryophanaceae</taxon>
        <taxon>Bhargavaea</taxon>
    </lineage>
</organism>
<sequence length="522" mass="58446">MTTLTISKMTLFGRDNIRVYGERPSSIAEFIHHSVETYPDKTAVSSEQGDLTYREFERCSKNLAAYLQNELHIRKGDRVASLIGNSLEFPIVCYACAMIGATMVPVNTKLSKEEIAYILNHSGARTILHQEPLKQKITDTPHLESHHEITGLIRKVARANLVNLRETTVEETDPAYILYTSGTTGRPKGAVISHINVIHSVMNFKNIFDSDESLSTVIAVPMFHVTGLVGQLLHQFYNGGTVYSMERYQNEAYIDLVLRNKINFLFNVPTIFIMMSTNRKFLENDFGFVRKVAYGGAPIYRQTYDTMKQAFPNAELHNAYGSTETTSPATLMPSAYDESKVRSCGRPVPVADIKIMNENGEELPAGHTGELYIRGPMVVEGYWDNEEANLKNFTDGYWHSGDLGQIDEEGFVYILDRKKDMINRGGEKIFSIEVEDVLKAHPEINEAAVVGEPDSVFGERVKAFIVSPTLNETSIEAIRSYCLERLAKFKVPESIVFLDELPRNAAGKILKTALKNKGGSSC</sequence>
<dbReference type="InterPro" id="IPR020459">
    <property type="entry name" value="AMP-binding"/>
</dbReference>
<dbReference type="AlphaFoldDB" id="A0A163FN83"/>
<protein>
    <submittedName>
        <fullName evidence="5">Long-chain fatty acid--CoA ligase</fullName>
    </submittedName>
</protein>
<dbReference type="InterPro" id="IPR000873">
    <property type="entry name" value="AMP-dep_synth/lig_dom"/>
</dbReference>